<protein>
    <submittedName>
        <fullName evidence="2">Uncharacterized protein</fullName>
    </submittedName>
</protein>
<reference evidence="2 3" key="1">
    <citation type="submission" date="2020-08" db="EMBL/GenBank/DDBJ databases">
        <title>Genomic Encyclopedia of Type Strains, Phase IV (KMG-V): Genome sequencing to study the core and pangenomes of soil and plant-associated prokaryotes.</title>
        <authorList>
            <person name="Whitman W."/>
        </authorList>
    </citation>
    <scope>NUCLEOTIDE SEQUENCE [LARGE SCALE GENOMIC DNA]</scope>
    <source>
        <strain evidence="2 3">SEMIA 4064</strain>
    </source>
</reference>
<accession>A0A7W8XXY5</accession>
<dbReference type="EMBL" id="JACHBI010000022">
    <property type="protein sequence ID" value="MBB5577582.1"/>
    <property type="molecule type" value="Genomic_DNA"/>
</dbReference>
<evidence type="ECO:0000313" key="2">
    <source>
        <dbReference type="EMBL" id="MBB5577582.1"/>
    </source>
</evidence>
<dbReference type="Proteomes" id="UP000549882">
    <property type="component" value="Unassembled WGS sequence"/>
</dbReference>
<feature type="region of interest" description="Disordered" evidence="1">
    <location>
        <begin position="17"/>
        <end position="48"/>
    </location>
</feature>
<evidence type="ECO:0000256" key="1">
    <source>
        <dbReference type="SAM" id="MobiDB-lite"/>
    </source>
</evidence>
<evidence type="ECO:0000313" key="3">
    <source>
        <dbReference type="Proteomes" id="UP000549882"/>
    </source>
</evidence>
<gene>
    <name evidence="2" type="ORF">GGD50_006237</name>
</gene>
<dbReference type="AlphaFoldDB" id="A0A7W8XXY5"/>
<name>A0A7W8XXY5_9HYPH</name>
<keyword evidence="3" id="KW-1185">Reference proteome</keyword>
<organism evidence="2 3">
    <name type="scientific">Rhizobium paranaense</name>
    <dbReference type="NCBI Taxonomy" id="1650438"/>
    <lineage>
        <taxon>Bacteria</taxon>
        <taxon>Pseudomonadati</taxon>
        <taxon>Pseudomonadota</taxon>
        <taxon>Alphaproteobacteria</taxon>
        <taxon>Hyphomicrobiales</taxon>
        <taxon>Rhizobiaceae</taxon>
        <taxon>Rhizobium/Agrobacterium group</taxon>
        <taxon>Rhizobium</taxon>
    </lineage>
</organism>
<sequence length="48" mass="5552">MVSENTVLMKPTLKAETQVERQKRHNARLIAERDRTVRPMPLHSAPKS</sequence>
<proteinExistence type="predicted"/>
<comment type="caution">
    <text evidence="2">The sequence shown here is derived from an EMBL/GenBank/DDBJ whole genome shotgun (WGS) entry which is preliminary data.</text>
</comment>